<proteinExistence type="predicted"/>
<dbReference type="AlphaFoldDB" id="A0A8M8V8U0"/>
<dbReference type="InterPro" id="IPR001375">
    <property type="entry name" value="Peptidase_S9_cat"/>
</dbReference>
<accession>A0A8M8V8U0</accession>
<dbReference type="InterPro" id="IPR029058">
    <property type="entry name" value="AB_hydrolase_fold"/>
</dbReference>
<dbReference type="PANTHER" id="PTHR47381">
    <property type="entry name" value="ALPHA/BETA-HYDROLASES SUPERFAMILY PROTEIN"/>
    <property type="match status" value="1"/>
</dbReference>
<feature type="non-terminal residue" evidence="3">
    <location>
        <position position="1"/>
    </location>
</feature>
<dbReference type="RefSeq" id="XP_020552885.1">
    <property type="nucleotide sequence ID" value="XM_020697226.1"/>
</dbReference>
<keyword evidence="2" id="KW-1185">Reference proteome</keyword>
<gene>
    <name evidence="3" type="primary">LOC105171670</name>
</gene>
<dbReference type="GeneID" id="105171670"/>
<dbReference type="KEGG" id="sind:105171670"/>
<dbReference type="SUPFAM" id="SSF53474">
    <property type="entry name" value="alpha/beta-Hydrolases"/>
    <property type="match status" value="1"/>
</dbReference>
<organism evidence="2 3">
    <name type="scientific">Sesamum indicum</name>
    <name type="common">Oriental sesame</name>
    <name type="synonym">Sesamum orientale</name>
    <dbReference type="NCBI Taxonomy" id="4182"/>
    <lineage>
        <taxon>Eukaryota</taxon>
        <taxon>Viridiplantae</taxon>
        <taxon>Streptophyta</taxon>
        <taxon>Embryophyta</taxon>
        <taxon>Tracheophyta</taxon>
        <taxon>Spermatophyta</taxon>
        <taxon>Magnoliopsida</taxon>
        <taxon>eudicotyledons</taxon>
        <taxon>Gunneridae</taxon>
        <taxon>Pentapetalae</taxon>
        <taxon>asterids</taxon>
        <taxon>lamiids</taxon>
        <taxon>Lamiales</taxon>
        <taxon>Pedaliaceae</taxon>
        <taxon>Sesamum</taxon>
    </lineage>
</organism>
<evidence type="ECO:0000313" key="3">
    <source>
        <dbReference type="RefSeq" id="XP_020552885.1"/>
    </source>
</evidence>
<feature type="domain" description="Peptidase S9 prolyl oligopeptidase catalytic" evidence="1">
    <location>
        <begin position="17"/>
        <end position="117"/>
    </location>
</feature>
<dbReference type="Gene3D" id="3.40.50.1820">
    <property type="entry name" value="alpha/beta hydrolase"/>
    <property type="match status" value="1"/>
</dbReference>
<evidence type="ECO:0000259" key="1">
    <source>
        <dbReference type="Pfam" id="PF00326"/>
    </source>
</evidence>
<evidence type="ECO:0000313" key="2">
    <source>
        <dbReference type="Proteomes" id="UP000504604"/>
    </source>
</evidence>
<dbReference type="Proteomes" id="UP000504604">
    <property type="component" value="Linkage group LG10"/>
</dbReference>
<dbReference type="Pfam" id="PF00326">
    <property type="entry name" value="Peptidase_S9"/>
    <property type="match status" value="1"/>
</dbReference>
<name>A0A8M8V8U0_SESIN</name>
<reference evidence="3" key="1">
    <citation type="submission" date="2025-08" db="UniProtKB">
        <authorList>
            <consortium name="RefSeq"/>
        </authorList>
    </citation>
    <scope>IDENTIFICATION</scope>
</reference>
<dbReference type="PANTHER" id="PTHR47381:SF3">
    <property type="entry name" value="ALPHA_BETA-HYDROLASES SUPERFAMILY PROTEIN"/>
    <property type="match status" value="1"/>
</dbReference>
<sequence length="188" mass="21671">WVGYQLCISLGTYFQISQAYASRDYIVVAIDSRYHGERARNLTTYRDALVSSWKKGDTMLFIFDTVWDLIKLADHLTQREDVDPSRTGIIGESLGAMHAWFGAAADTRYSVAAPIIGVQGFRWAIEHDKWQARVDSILRLYLKKQELILEKVQSIKKWWRSLVSSAVVLQPLRQEIKVLKSFKLNNSF</sequence>
<dbReference type="GO" id="GO:0006508">
    <property type="term" value="P:proteolysis"/>
    <property type="evidence" value="ECO:0007669"/>
    <property type="project" value="InterPro"/>
</dbReference>
<dbReference type="GO" id="GO:0008236">
    <property type="term" value="F:serine-type peptidase activity"/>
    <property type="evidence" value="ECO:0007669"/>
    <property type="project" value="InterPro"/>
</dbReference>
<protein>
    <submittedName>
        <fullName evidence="3">Uncharacterized protein LOC105171670</fullName>
    </submittedName>
</protein>
<dbReference type="OrthoDB" id="2152248at2759"/>